<proteinExistence type="inferred from homology"/>
<comment type="function">
    <text evidence="4 6">IF-3 binds to the 30S ribosomal subunit and shifts the equilibrium between 70S ribosomes and their 50S and 30S subunits in favor of the free subunits, thus enhancing the availability of 30S subunits on which protein synthesis initiation begins.</text>
</comment>
<dbReference type="GO" id="GO:0003743">
    <property type="term" value="F:translation initiation factor activity"/>
    <property type="evidence" value="ECO:0007669"/>
    <property type="project" value="UniProtKB-KW"/>
</dbReference>
<evidence type="ECO:0000256" key="2">
    <source>
        <dbReference type="ARBA" id="ARBA00022540"/>
    </source>
</evidence>
<comment type="similarity">
    <text evidence="1 4 6">Belongs to the IF-3 family.</text>
</comment>
<evidence type="ECO:0000313" key="11">
    <source>
        <dbReference type="Proteomes" id="UP000595197"/>
    </source>
</evidence>
<protein>
    <recommendedName>
        <fullName evidence="4 5">Translation initiation factor IF-3</fullName>
    </recommendedName>
</protein>
<dbReference type="InterPro" id="IPR019813">
    <property type="entry name" value="Translation_initiation_fac3_CS"/>
</dbReference>
<comment type="subunit">
    <text evidence="4 6">Monomer.</text>
</comment>
<dbReference type="InterPro" id="IPR001288">
    <property type="entry name" value="Translation_initiation_fac_3"/>
</dbReference>
<name>A0ABX7B6X9_9PROT</name>
<feature type="domain" description="Translation initiation factor 3 N-terminal" evidence="9">
    <location>
        <begin position="38"/>
        <end position="107"/>
    </location>
</feature>
<dbReference type="HAMAP" id="MF_00080">
    <property type="entry name" value="IF_3"/>
    <property type="match status" value="1"/>
</dbReference>
<evidence type="ECO:0000256" key="3">
    <source>
        <dbReference type="ARBA" id="ARBA00022917"/>
    </source>
</evidence>
<keyword evidence="2 4" id="KW-0396">Initiation factor</keyword>
<dbReference type="PROSITE" id="PS00938">
    <property type="entry name" value="IF3"/>
    <property type="match status" value="1"/>
</dbReference>
<evidence type="ECO:0000256" key="1">
    <source>
        <dbReference type="ARBA" id="ARBA00005439"/>
    </source>
</evidence>
<organism evidence="10 11">
    <name type="scientific">Skermanella cutis</name>
    <dbReference type="NCBI Taxonomy" id="2775420"/>
    <lineage>
        <taxon>Bacteria</taxon>
        <taxon>Pseudomonadati</taxon>
        <taxon>Pseudomonadota</taxon>
        <taxon>Alphaproteobacteria</taxon>
        <taxon>Rhodospirillales</taxon>
        <taxon>Azospirillaceae</taxon>
        <taxon>Skermanella</taxon>
    </lineage>
</organism>
<accession>A0ABX7B6X9</accession>
<dbReference type="Gene3D" id="3.10.20.80">
    <property type="entry name" value="Translation initiation factor 3 (IF-3), N-terminal domain"/>
    <property type="match status" value="1"/>
</dbReference>
<feature type="region of interest" description="Disordered" evidence="7">
    <location>
        <begin position="1"/>
        <end position="39"/>
    </location>
</feature>
<evidence type="ECO:0000256" key="7">
    <source>
        <dbReference type="SAM" id="MobiDB-lite"/>
    </source>
</evidence>
<dbReference type="PANTHER" id="PTHR10938:SF0">
    <property type="entry name" value="TRANSLATION INITIATION FACTOR IF-3, MITOCHONDRIAL"/>
    <property type="match status" value="1"/>
</dbReference>
<keyword evidence="4" id="KW-0963">Cytoplasm</keyword>
<keyword evidence="11" id="KW-1185">Reference proteome</keyword>
<dbReference type="SUPFAM" id="SSF54364">
    <property type="entry name" value="Translation initiation factor IF3, N-terminal domain"/>
    <property type="match status" value="1"/>
</dbReference>
<dbReference type="EMBL" id="CP067420">
    <property type="protein sequence ID" value="QQP89118.1"/>
    <property type="molecule type" value="Genomic_DNA"/>
</dbReference>
<sequence>MSPRPGLTETPGAGFNEGDYSIARPNADSTPSRDGPRVNREINVRSVRLVDAAGEMVGVVSLREALIAAEEAGLDLVEVSPNADPPVCKILDYGKFKYEAQKRANEARKKQKIIEVKEIKMRPNIDDNDYDVKMRSARRFLEEGDKVKVTMRFRGREMAHQDLGMNVLVKVRDDLQEMAKVEQMPKLEGRQMIMVLAPK</sequence>
<reference evidence="10" key="1">
    <citation type="submission" date="2021-02" db="EMBL/GenBank/DDBJ databases">
        <title>Skermanella TT6 skin isolate.</title>
        <authorList>
            <person name="Lee K."/>
            <person name="Ganzorig M."/>
        </authorList>
    </citation>
    <scope>NUCLEOTIDE SEQUENCE</scope>
    <source>
        <strain evidence="10">TT6</strain>
    </source>
</reference>
<evidence type="ECO:0000259" key="8">
    <source>
        <dbReference type="Pfam" id="PF00707"/>
    </source>
</evidence>
<dbReference type="PANTHER" id="PTHR10938">
    <property type="entry name" value="TRANSLATION INITIATION FACTOR IF-3"/>
    <property type="match status" value="1"/>
</dbReference>
<dbReference type="InterPro" id="IPR036787">
    <property type="entry name" value="T_IF-3_N_sf"/>
</dbReference>
<evidence type="ECO:0000313" key="10">
    <source>
        <dbReference type="EMBL" id="QQP89118.1"/>
    </source>
</evidence>
<dbReference type="RefSeq" id="WP_201074960.1">
    <property type="nucleotide sequence ID" value="NZ_CP067420.1"/>
</dbReference>
<feature type="domain" description="Translation initiation factor 3 C-terminal" evidence="8">
    <location>
        <begin position="114"/>
        <end position="199"/>
    </location>
</feature>
<dbReference type="Gene3D" id="3.30.110.10">
    <property type="entry name" value="Translation initiation factor 3 (IF-3), C-terminal domain"/>
    <property type="match status" value="1"/>
</dbReference>
<keyword evidence="3 4" id="KW-0648">Protein biosynthesis</keyword>
<evidence type="ECO:0000256" key="4">
    <source>
        <dbReference type="HAMAP-Rule" id="MF_00080"/>
    </source>
</evidence>
<gene>
    <name evidence="4 10" type="primary">infC</name>
    <name evidence="10" type="ORF">IGS68_24480</name>
</gene>
<dbReference type="InterPro" id="IPR019814">
    <property type="entry name" value="Translation_initiation_fac_3_N"/>
</dbReference>
<dbReference type="InterPro" id="IPR019815">
    <property type="entry name" value="Translation_initiation_fac_3_C"/>
</dbReference>
<dbReference type="NCBIfam" id="TIGR00168">
    <property type="entry name" value="infC"/>
    <property type="match status" value="1"/>
</dbReference>
<evidence type="ECO:0000259" key="9">
    <source>
        <dbReference type="Pfam" id="PF05198"/>
    </source>
</evidence>
<dbReference type="Pfam" id="PF05198">
    <property type="entry name" value="IF3_N"/>
    <property type="match status" value="1"/>
</dbReference>
<dbReference type="Proteomes" id="UP000595197">
    <property type="component" value="Chromosome"/>
</dbReference>
<evidence type="ECO:0000256" key="5">
    <source>
        <dbReference type="NCBIfam" id="TIGR00168"/>
    </source>
</evidence>
<dbReference type="Pfam" id="PF00707">
    <property type="entry name" value="IF3_C"/>
    <property type="match status" value="1"/>
</dbReference>
<dbReference type="InterPro" id="IPR036788">
    <property type="entry name" value="T_IF-3_C_sf"/>
</dbReference>
<evidence type="ECO:0000256" key="6">
    <source>
        <dbReference type="RuleBase" id="RU000646"/>
    </source>
</evidence>
<comment type="subcellular location">
    <subcellularLocation>
        <location evidence="4 6">Cytoplasm</location>
    </subcellularLocation>
</comment>
<dbReference type="SUPFAM" id="SSF55200">
    <property type="entry name" value="Translation initiation factor IF3, C-terminal domain"/>
    <property type="match status" value="1"/>
</dbReference>